<keyword evidence="7" id="KW-0378">Hydrolase</keyword>
<dbReference type="PROSITE" id="PS51997">
    <property type="entry name" value="UPF1_CH_RICH"/>
    <property type="match status" value="1"/>
</dbReference>
<dbReference type="Pfam" id="PF18141">
    <property type="entry name" value="UPF1_1B_dom"/>
    <property type="match status" value="1"/>
</dbReference>
<evidence type="ECO:0000256" key="7">
    <source>
        <dbReference type="ARBA" id="ARBA00022801"/>
    </source>
</evidence>
<comment type="catalytic activity">
    <reaction evidence="13">
        <text>ATP + H2O = ADP + phosphate + H(+)</text>
        <dbReference type="Rhea" id="RHEA:13065"/>
        <dbReference type="ChEBI" id="CHEBI:15377"/>
        <dbReference type="ChEBI" id="CHEBI:15378"/>
        <dbReference type="ChEBI" id="CHEBI:30616"/>
        <dbReference type="ChEBI" id="CHEBI:43474"/>
        <dbReference type="ChEBI" id="CHEBI:456216"/>
        <dbReference type="EC" id="3.6.4.13"/>
    </reaction>
    <physiologicalReaction direction="left-to-right" evidence="13">
        <dbReference type="Rhea" id="RHEA:13066"/>
    </physiologicalReaction>
</comment>
<dbReference type="InterPro" id="IPR041679">
    <property type="entry name" value="DNA2/NAM7-like_C"/>
</dbReference>
<dbReference type="Pfam" id="PF13086">
    <property type="entry name" value="AAA_11"/>
    <property type="match status" value="2"/>
</dbReference>
<evidence type="ECO:0000256" key="15">
    <source>
        <dbReference type="PROSITE-ProRule" id="PRU01341"/>
    </source>
</evidence>
<dbReference type="FunFam" id="3.40.50.300:FF:000097">
    <property type="entry name" value="Regulator of nonsense transcripts 1"/>
    <property type="match status" value="1"/>
</dbReference>
<dbReference type="SUPFAM" id="SSF57850">
    <property type="entry name" value="RING/U-box"/>
    <property type="match status" value="1"/>
</dbReference>
<evidence type="ECO:0000256" key="3">
    <source>
        <dbReference type="ARBA" id="ARBA00022490"/>
    </source>
</evidence>
<evidence type="ECO:0000256" key="2">
    <source>
        <dbReference type="ARBA" id="ARBA00007913"/>
    </source>
</evidence>
<keyword evidence="8" id="KW-0347">Helicase</keyword>
<feature type="coiled-coil region" evidence="16">
    <location>
        <begin position="843"/>
        <end position="870"/>
    </location>
</feature>
<evidence type="ECO:0000256" key="11">
    <source>
        <dbReference type="ARBA" id="ARBA00023161"/>
    </source>
</evidence>
<evidence type="ECO:0000256" key="17">
    <source>
        <dbReference type="SAM" id="MobiDB-lite"/>
    </source>
</evidence>
<dbReference type="Pfam" id="PF09416">
    <property type="entry name" value="UPF1_Zn_bind"/>
    <property type="match status" value="1"/>
</dbReference>
<comment type="similarity">
    <text evidence="2">Belongs to the DNA2/NAM7 helicase family.</text>
</comment>
<proteinExistence type="inferred from homology"/>
<dbReference type="EMBL" id="CDQK01000004">
    <property type="protein sequence ID" value="CEP23637.1"/>
    <property type="molecule type" value="Genomic_DNA"/>
</dbReference>
<keyword evidence="10" id="KW-0067">ATP-binding</keyword>
<dbReference type="GO" id="GO:0003678">
    <property type="term" value="F:DNA helicase activity"/>
    <property type="evidence" value="ECO:0007669"/>
    <property type="project" value="UniProtKB-EC"/>
</dbReference>
<evidence type="ECO:0000313" key="20">
    <source>
        <dbReference type="Proteomes" id="UP000038830"/>
    </source>
</evidence>
<evidence type="ECO:0000256" key="9">
    <source>
        <dbReference type="ARBA" id="ARBA00022833"/>
    </source>
</evidence>
<reference evidence="20" key="1">
    <citation type="journal article" date="2015" name="J. Biotechnol.">
        <title>The structure of the Cyberlindnera jadinii genome and its relation to Candida utilis analyzed by the occurrence of single nucleotide polymorphisms.</title>
        <authorList>
            <person name="Rupp O."/>
            <person name="Brinkrolf K."/>
            <person name="Buerth C."/>
            <person name="Kunigo M."/>
            <person name="Schneider J."/>
            <person name="Jaenicke S."/>
            <person name="Goesmann A."/>
            <person name="Puehler A."/>
            <person name="Jaeger K.-E."/>
            <person name="Ernst J.F."/>
        </authorList>
    </citation>
    <scope>NUCLEOTIDE SEQUENCE [LARGE SCALE GENOMIC DNA]</scope>
    <source>
        <strain evidence="20">ATCC 18201 / CBS 1600 / BCRC 20928 / JCM 3617 / NBRC 0987 / NRRL Y-1542</strain>
    </source>
</reference>
<evidence type="ECO:0000256" key="12">
    <source>
        <dbReference type="ARBA" id="ARBA00048432"/>
    </source>
</evidence>
<evidence type="ECO:0000256" key="1">
    <source>
        <dbReference type="ARBA" id="ARBA00004496"/>
    </source>
</evidence>
<dbReference type="InterPro" id="IPR041677">
    <property type="entry name" value="DNA2/NAM7_AAA_11"/>
</dbReference>
<feature type="region of interest" description="C4" evidence="15">
    <location>
        <begin position="125"/>
        <end position="155"/>
    </location>
</feature>
<evidence type="ECO:0000256" key="16">
    <source>
        <dbReference type="SAM" id="Coils"/>
    </source>
</evidence>
<dbReference type="GO" id="GO:0005737">
    <property type="term" value="C:cytoplasm"/>
    <property type="evidence" value="ECO:0007669"/>
    <property type="project" value="UniProtKB-SubCell"/>
</dbReference>
<keyword evidence="9 15" id="KW-0862">Zinc</keyword>
<dbReference type="GO" id="GO:0008270">
    <property type="term" value="F:zinc ion binding"/>
    <property type="evidence" value="ECO:0007669"/>
    <property type="project" value="UniProtKB-UniRule"/>
</dbReference>
<dbReference type="Pfam" id="PF13087">
    <property type="entry name" value="AAA_12"/>
    <property type="match status" value="1"/>
</dbReference>
<dbReference type="AlphaFoldDB" id="A0A0H5C6W2"/>
<keyword evidence="16" id="KW-0175">Coiled coil</keyword>
<feature type="compositionally biased region" description="Polar residues" evidence="17">
    <location>
        <begin position="938"/>
        <end position="952"/>
    </location>
</feature>
<dbReference type="GO" id="GO:0016787">
    <property type="term" value="F:hydrolase activity"/>
    <property type="evidence" value="ECO:0007669"/>
    <property type="project" value="UniProtKB-KW"/>
</dbReference>
<dbReference type="Gene3D" id="2.40.30.230">
    <property type="match status" value="1"/>
</dbReference>
<feature type="region of interest" description="Disordered" evidence="17">
    <location>
        <begin position="925"/>
        <end position="962"/>
    </location>
</feature>
<feature type="domain" description="Upf1" evidence="18">
    <location>
        <begin position="57"/>
        <end position="211"/>
    </location>
</feature>
<dbReference type="GO" id="GO:0005524">
    <property type="term" value="F:ATP binding"/>
    <property type="evidence" value="ECO:0007669"/>
    <property type="project" value="UniProtKB-KW"/>
</dbReference>
<dbReference type="CDD" id="cd18808">
    <property type="entry name" value="SF1_C_Upf1"/>
    <property type="match status" value="1"/>
</dbReference>
<dbReference type="PANTHER" id="PTHR10887:SF364">
    <property type="entry name" value="REGULATOR OF NONSENSE TRANSCRIPTS 1"/>
    <property type="match status" value="1"/>
</dbReference>
<evidence type="ECO:0000256" key="8">
    <source>
        <dbReference type="ARBA" id="ARBA00022806"/>
    </source>
</evidence>
<evidence type="ECO:0000259" key="18">
    <source>
        <dbReference type="PROSITE" id="PS51997"/>
    </source>
</evidence>
<dbReference type="Proteomes" id="UP000038830">
    <property type="component" value="Unassembled WGS sequence"/>
</dbReference>
<keyword evidence="3" id="KW-0963">Cytoplasm</keyword>
<gene>
    <name evidence="19" type="ORF">BN1211_4280</name>
</gene>
<name>A0A0H5C6W2_CYBJN</name>
<evidence type="ECO:0000256" key="6">
    <source>
        <dbReference type="ARBA" id="ARBA00022771"/>
    </source>
</evidence>
<comment type="catalytic activity">
    <reaction evidence="12">
        <text>ATP + H2O = ADP + phosphate + H(+)</text>
        <dbReference type="Rhea" id="RHEA:13065"/>
        <dbReference type="ChEBI" id="CHEBI:15377"/>
        <dbReference type="ChEBI" id="CHEBI:15378"/>
        <dbReference type="ChEBI" id="CHEBI:30616"/>
        <dbReference type="ChEBI" id="CHEBI:43474"/>
        <dbReference type="ChEBI" id="CHEBI:456216"/>
        <dbReference type="EC" id="3.6.4.12"/>
    </reaction>
    <physiologicalReaction direction="left-to-right" evidence="12">
        <dbReference type="Rhea" id="RHEA:13066"/>
    </physiologicalReaction>
</comment>
<dbReference type="InterPro" id="IPR047187">
    <property type="entry name" value="SF1_C_Upf1"/>
</dbReference>
<dbReference type="InterPro" id="IPR027417">
    <property type="entry name" value="P-loop_NTPase"/>
</dbReference>
<keyword evidence="4 15" id="KW-0479">Metal-binding</keyword>
<evidence type="ECO:0000313" key="19">
    <source>
        <dbReference type="EMBL" id="CEP23637.1"/>
    </source>
</evidence>
<evidence type="ECO:0000256" key="5">
    <source>
        <dbReference type="ARBA" id="ARBA00022741"/>
    </source>
</evidence>
<dbReference type="SUPFAM" id="SSF52540">
    <property type="entry name" value="P-loop containing nucleoside triphosphate hydrolases"/>
    <property type="match status" value="1"/>
</dbReference>
<dbReference type="PANTHER" id="PTHR10887">
    <property type="entry name" value="DNA2/NAM7 HELICASE FAMILY"/>
    <property type="match status" value="1"/>
</dbReference>
<protein>
    <recommendedName>
        <fullName evidence="18">Upf1 domain-containing protein</fullName>
    </recommendedName>
</protein>
<evidence type="ECO:0000256" key="13">
    <source>
        <dbReference type="ARBA" id="ARBA00049390"/>
    </source>
</evidence>
<dbReference type="CDD" id="cd21400">
    <property type="entry name" value="ZBD_UPF1-like"/>
    <property type="match status" value="1"/>
</dbReference>
<dbReference type="InterPro" id="IPR045055">
    <property type="entry name" value="DNA2/NAM7-like"/>
</dbReference>
<comment type="function">
    <text evidence="14">RNA-dependent helicase required for nonsense-mediated decay (NMD) of aberrant mRNAs containing premature stop codons and modulates the expression level of normal mRNAs. Also capable of unwinding double-stranded DNA and translocating on single-stranded DNA.</text>
</comment>
<dbReference type="GO" id="GO:0003723">
    <property type="term" value="F:RNA binding"/>
    <property type="evidence" value="ECO:0007669"/>
    <property type="project" value="InterPro"/>
</dbReference>
<dbReference type="CDD" id="cd21407">
    <property type="entry name" value="1B_UPF1-like"/>
    <property type="match status" value="1"/>
</dbReference>
<sequence>MDSNILFSYNKADLDAPAIDEVDDAESNFNFDSDVESNFSEDEAALLEGSHRHDDALASLPEYACSYCGIHNPTSVIRCDTCNKWFCNDKGSSNSSHIVTHLVMSKHNTVSLHEDSDIGDTPLECYNCGNRNVFVLGFVTAKAEHVMVILCRIPCSQTKDPRWDTAEWTSLIENRQFLSWIAPPPTQEESSHARVIKNAQIAKLESQWKLNKDATLVDIEQDKEEVEVKKAMLRYRDSYEYQRTYGPLVQLEAEHDKQLKESQGLEHISVKWSMALNNKNLASFTLSTFESSGMKVAVGDEVLLHYEGYNRAPWKSTGYVIRIPNSRTEEFTVELTARDKNVPTDCTTGFRAEFVWKGTSYERQQLAMRRFASVQETVSSYIYHKLLGLDVQETEFDIKLPSRISIPGYPALNESQVKAVQSVLKKPLSLIQGPPGTGKTVTSATIVYHLTKLSNNKILVCAPSNVATDHLASKLDEIGIKVVRLRAKSREDVECAVEHLALDTLVSKTATGKLKKFLALKDDIGELNSQDQKEMIKLLRKKEKSILKSAQVVCTTCVGAGDMRLHGMQFTSVLIDETTQASEPECMIPIAHGARQVILVGDHQQMGPIIMDKRAAEAGLKLSLFERMIMLDHVPIRLQVQYRMNPCLSEFSSNMFYEGMLQNGVSKEERSIASSTFPWPVSDTPMMFWANVGREEISASGTSFLNRIEAMNCERIVTRLFRDGIKPEQIGIITPYEGQRAFLVQYMTMSGTMDKDLYASIEVASVDAFQGREKDFIIFSCVRSNDQQNIGFLRDYRRLNVALTRAKYGLVILGNPRSFTRDFLWTKLLIHFREKGCLVEGRLDNLQLSVVQLEFANAKLQNKNRGLAQQSQPAGSAKAQSTARDYGANALMSFNTDGDATRSSGIQNAYPSFFAKSNWPSLTDYYNKNNPDEGIDVQSANPGEINENSTIGNEEEDFDPKNLYDPSLQINSSYSNKLEKFQDEKLAQTLKNLNLG</sequence>
<accession>A0A0H5C6W2</accession>
<keyword evidence="11" id="KW-0866">Nonsense-mediated mRNA decay</keyword>
<comment type="subcellular location">
    <subcellularLocation>
        <location evidence="1">Cytoplasm</location>
    </subcellularLocation>
</comment>
<feature type="region of interest" description="CC/SHH/C" evidence="15">
    <location>
        <begin position="79"/>
        <end position="107"/>
    </location>
</feature>
<evidence type="ECO:0000256" key="14">
    <source>
        <dbReference type="ARBA" id="ARBA00055561"/>
    </source>
</evidence>
<dbReference type="InterPro" id="IPR040812">
    <property type="entry name" value="UPF1_1B_dom"/>
</dbReference>
<dbReference type="Gene3D" id="6.10.140.1240">
    <property type="match status" value="1"/>
</dbReference>
<evidence type="ECO:0000256" key="10">
    <source>
        <dbReference type="ARBA" id="ARBA00022840"/>
    </source>
</evidence>
<dbReference type="Gene3D" id="3.40.50.300">
    <property type="entry name" value="P-loop containing nucleotide triphosphate hydrolases"/>
    <property type="match status" value="2"/>
</dbReference>
<organism evidence="19 20">
    <name type="scientific">Cyberlindnera jadinii (strain ATCC 18201 / CBS 1600 / BCRC 20928 / JCM 3617 / NBRC 0987 / NRRL Y-1542)</name>
    <name type="common">Torula yeast</name>
    <name type="synonym">Candida utilis</name>
    <dbReference type="NCBI Taxonomy" id="983966"/>
    <lineage>
        <taxon>Eukaryota</taxon>
        <taxon>Fungi</taxon>
        <taxon>Dikarya</taxon>
        <taxon>Ascomycota</taxon>
        <taxon>Saccharomycotina</taxon>
        <taxon>Saccharomycetes</taxon>
        <taxon>Phaffomycetales</taxon>
        <taxon>Phaffomycetaceae</taxon>
        <taxon>Cyberlindnera</taxon>
    </lineage>
</organism>
<dbReference type="GO" id="GO:0000184">
    <property type="term" value="P:nuclear-transcribed mRNA catabolic process, nonsense-mediated decay"/>
    <property type="evidence" value="ECO:0007669"/>
    <property type="project" value="UniProtKB-KW"/>
</dbReference>
<evidence type="ECO:0000256" key="4">
    <source>
        <dbReference type="ARBA" id="ARBA00022723"/>
    </source>
</evidence>
<dbReference type="InterPro" id="IPR018999">
    <property type="entry name" value="UPF1_CH/ZBD"/>
</dbReference>
<feature type="region of interest" description="C3H" evidence="15">
    <location>
        <begin position="65"/>
        <end position="97"/>
    </location>
</feature>
<keyword evidence="6 15" id="KW-0863">Zinc-finger</keyword>
<dbReference type="GO" id="GO:0003724">
    <property type="term" value="F:RNA helicase activity"/>
    <property type="evidence" value="ECO:0007669"/>
    <property type="project" value="UniProtKB-EC"/>
</dbReference>
<keyword evidence="5" id="KW-0547">Nucleotide-binding</keyword>
<dbReference type="CDD" id="cd18039">
    <property type="entry name" value="DEXXQc_UPF1"/>
    <property type="match status" value="1"/>
</dbReference>